<accession>A0ACC3BPN7</accession>
<evidence type="ECO:0000313" key="2">
    <source>
        <dbReference type="Proteomes" id="UP000798662"/>
    </source>
</evidence>
<dbReference type="Proteomes" id="UP000798662">
    <property type="component" value="Chromosome 1"/>
</dbReference>
<gene>
    <name evidence="1" type="ORF">I4F81_002299</name>
</gene>
<evidence type="ECO:0000313" key="1">
    <source>
        <dbReference type="EMBL" id="KAK1859706.1"/>
    </source>
</evidence>
<keyword evidence="2" id="KW-1185">Reference proteome</keyword>
<organism evidence="1 2">
    <name type="scientific">Pyropia yezoensis</name>
    <name type="common">Susabi-nori</name>
    <name type="synonym">Porphyra yezoensis</name>
    <dbReference type="NCBI Taxonomy" id="2788"/>
    <lineage>
        <taxon>Eukaryota</taxon>
        <taxon>Rhodophyta</taxon>
        <taxon>Bangiophyceae</taxon>
        <taxon>Bangiales</taxon>
        <taxon>Bangiaceae</taxon>
        <taxon>Pyropia</taxon>
    </lineage>
</organism>
<sequence>MMPGGAVMGGPSVPLDEGWSLIMENGFKPLVATLDGAASGAQTSAETWISVHTTVYQMCIQKSPGPYSRELYERVGEALDKYLETVTLPALRELYAEFMLTELVRRWENHKNMVKWIQRIFKYLDRFYVRRLEIANLETVGYTVFLNRVFQTVKNDVRSAVLDIVQRERDGDVVDQSLVKKVVDLFVEMGLSNTEVYSDELERPLLEATAAFYQRQSAQWVEDDSFPAFMLKAEACLAAEQARAAAYLVPRTKERLLRTVEHEVLVVHQQRMLDKDTSGLITLLVNDAREDLSRLFRLYARVADALQPIATTLKRHVHAEGMELVREQKARVEAASKTSSAAASAAADKPDFIQALLALHDRYTDLVSSCFGEHPTFTRALKEAFEVFVNQQVGKSSTAELFAGYCDELLRVKGAGARMSEEDVEEQLDKLVQLFAYLSDKDVFQEFSRKQLAKRLLMDRSHSDDAESFLITKLKERCGAHFTSKLEGMITDMTLSKDVQEAFQVWFANKASNMEDVSSPATGAAGAAEGGAAGAAPAAATGAAAAAGTPAPPASAAVAADVPAMAVAPVSSSGVRTNGLDFAVRVLTTGHWPTYAQDKITLPPELYQSEQVFREYYNTRTAQRVLRFVHALGKVWLTTTYYANGRWGGKVELACSTHQACVMMLFNDAESLTYGKICEMLGLDPAADVSKGTMLSLSTISGASGSKARAQQSQSVLLRAPAVAAGGAAGSGSSTHVGVNDVFSVNVKFSSQRPKLKLKPLHAKITDAEKEAAQSTVHEDRRHAVEAAIVRVMKQHKRMPHNQLVVQVSELLMPVFKPDPPLIRSRIDELITREYIKRDPDVHVYEYLA</sequence>
<protein>
    <submittedName>
        <fullName evidence="1">Uncharacterized protein</fullName>
    </submittedName>
</protein>
<comment type="caution">
    <text evidence="1">The sequence shown here is derived from an EMBL/GenBank/DDBJ whole genome shotgun (WGS) entry which is preliminary data.</text>
</comment>
<dbReference type="EMBL" id="CM020618">
    <property type="protein sequence ID" value="KAK1859706.1"/>
    <property type="molecule type" value="Genomic_DNA"/>
</dbReference>
<name>A0ACC3BPN7_PYRYE</name>
<reference evidence="1" key="1">
    <citation type="submission" date="2019-11" db="EMBL/GenBank/DDBJ databases">
        <title>Nori genome reveals adaptations in red seaweeds to the harsh intertidal environment.</title>
        <authorList>
            <person name="Wang D."/>
            <person name="Mao Y."/>
        </authorList>
    </citation>
    <scope>NUCLEOTIDE SEQUENCE</scope>
    <source>
        <tissue evidence="1">Gametophyte</tissue>
    </source>
</reference>
<proteinExistence type="predicted"/>